<keyword evidence="8" id="KW-1185">Reference proteome</keyword>
<dbReference type="PANTHER" id="PTHR47561:SF1">
    <property type="entry name" value="POLYSACCHARIDE DEACETYLASE FAMILY PROTEIN (AFU_ORTHOLOGUE AFUA_6G05030)"/>
    <property type="match status" value="1"/>
</dbReference>
<name>A0A1I3IW91_9RHOB</name>
<organism evidence="7 8">
    <name type="scientific">Albimonas pacifica</name>
    <dbReference type="NCBI Taxonomy" id="1114924"/>
    <lineage>
        <taxon>Bacteria</taxon>
        <taxon>Pseudomonadati</taxon>
        <taxon>Pseudomonadota</taxon>
        <taxon>Alphaproteobacteria</taxon>
        <taxon>Rhodobacterales</taxon>
        <taxon>Paracoccaceae</taxon>
        <taxon>Albimonas</taxon>
    </lineage>
</organism>
<evidence type="ECO:0000313" key="8">
    <source>
        <dbReference type="Proteomes" id="UP000199377"/>
    </source>
</evidence>
<dbReference type="InterPro" id="IPR014344">
    <property type="entry name" value="XrtA_polysacc_deacetyl"/>
</dbReference>
<dbReference type="AlphaFoldDB" id="A0A1I3IW91"/>
<feature type="region of interest" description="Disordered" evidence="5">
    <location>
        <begin position="317"/>
        <end position="341"/>
    </location>
</feature>
<evidence type="ECO:0000256" key="3">
    <source>
        <dbReference type="ARBA" id="ARBA00020071"/>
    </source>
</evidence>
<dbReference type="OrthoDB" id="9784220at2"/>
<feature type="compositionally biased region" description="Low complexity" evidence="5">
    <location>
        <begin position="12"/>
        <end position="31"/>
    </location>
</feature>
<reference evidence="7 8" key="1">
    <citation type="submission" date="2016-10" db="EMBL/GenBank/DDBJ databases">
        <authorList>
            <person name="de Groot N.N."/>
        </authorList>
    </citation>
    <scope>NUCLEOTIDE SEQUENCE [LARGE SCALE GENOMIC DNA]</scope>
    <source>
        <strain evidence="7 8">CGMCC 1.11030</strain>
    </source>
</reference>
<dbReference type="InterPro" id="IPR022560">
    <property type="entry name" value="DUF3473"/>
</dbReference>
<dbReference type="Pfam" id="PF11959">
    <property type="entry name" value="DUF3473"/>
    <property type="match status" value="1"/>
</dbReference>
<dbReference type="NCBIfam" id="TIGR03006">
    <property type="entry name" value="pepcterm_polyde"/>
    <property type="match status" value="1"/>
</dbReference>
<dbReference type="PANTHER" id="PTHR47561">
    <property type="entry name" value="POLYSACCHARIDE DEACETYLASE FAMILY PROTEIN (AFU_ORTHOLOGUE AFUA_6G05030)"/>
    <property type="match status" value="1"/>
</dbReference>
<dbReference type="STRING" id="1114924.SAMN05216258_107254"/>
<gene>
    <name evidence="7" type="ORF">SAMN05216258_107254</name>
</gene>
<evidence type="ECO:0000259" key="6">
    <source>
        <dbReference type="PROSITE" id="PS51677"/>
    </source>
</evidence>
<comment type="similarity">
    <text evidence="2">Belongs to the polysaccharide deacetylase family.</text>
</comment>
<feature type="region of interest" description="Disordered" evidence="5">
    <location>
        <begin position="1"/>
        <end position="31"/>
    </location>
</feature>
<comment type="function">
    <text evidence="1">Is involved in generating a small heat-stable compound (Nod), an acylated oligomer of N-acetylglucosamine, that stimulates mitosis in various plant protoplasts.</text>
</comment>
<evidence type="ECO:0000256" key="1">
    <source>
        <dbReference type="ARBA" id="ARBA00003236"/>
    </source>
</evidence>
<proteinExistence type="inferred from homology"/>
<dbReference type="InterPro" id="IPR011330">
    <property type="entry name" value="Glyco_hydro/deAcase_b/a-brl"/>
</dbReference>
<evidence type="ECO:0000313" key="7">
    <source>
        <dbReference type="EMBL" id="SFI52254.1"/>
    </source>
</evidence>
<dbReference type="EMBL" id="FOQH01000007">
    <property type="protein sequence ID" value="SFI52254.1"/>
    <property type="molecule type" value="Genomic_DNA"/>
</dbReference>
<sequence>MTAVPRHPAPESPSLGGLSASGPAAGDRAGSGRAAAAPCAMSIDVEDWFHSENVADVVPRAAWDGCAQRAERNTLRMLEILAGHDVRATFFVLGWVAERRPALVRDIAAAGHEVASHGYGHELVYRMRPADFRADVTRARALLEDLSGQEVRGYRAPCFSITDWAIDELQAAGYAYDSSMVPTLAHDRYGRIEGYDGRLPVAELRPGFDEVCVSCLPFGRRGLPWGGGGWFRLTPFALWMRGVEAIRNAGLPYVFYIHPWEIDPGHPVPPGMRPSNRFRQRVNLGRCEARFDAIAGALDWMPVADLLEVWKGRPAAGGGRPGAAAPAPFRAPFPVDEETSR</sequence>
<evidence type="ECO:0000256" key="2">
    <source>
        <dbReference type="ARBA" id="ARBA00010973"/>
    </source>
</evidence>
<dbReference type="GO" id="GO:0005975">
    <property type="term" value="P:carbohydrate metabolic process"/>
    <property type="evidence" value="ECO:0007669"/>
    <property type="project" value="InterPro"/>
</dbReference>
<dbReference type="Proteomes" id="UP000199377">
    <property type="component" value="Unassembled WGS sequence"/>
</dbReference>
<dbReference type="SUPFAM" id="SSF88713">
    <property type="entry name" value="Glycoside hydrolase/deacetylase"/>
    <property type="match status" value="1"/>
</dbReference>
<protein>
    <recommendedName>
        <fullName evidence="3">Chitooligosaccharide deacetylase</fullName>
    </recommendedName>
    <alternativeName>
        <fullName evidence="4">Nodulation protein B</fullName>
    </alternativeName>
</protein>
<evidence type="ECO:0000256" key="4">
    <source>
        <dbReference type="ARBA" id="ARBA00032976"/>
    </source>
</evidence>
<feature type="domain" description="NodB homology" evidence="6">
    <location>
        <begin position="55"/>
        <end position="341"/>
    </location>
</feature>
<accession>A0A1I3IW91</accession>
<feature type="compositionally biased region" description="Low complexity" evidence="5">
    <location>
        <begin position="322"/>
        <end position="334"/>
    </location>
</feature>
<dbReference type="PROSITE" id="PS51677">
    <property type="entry name" value="NODB"/>
    <property type="match status" value="1"/>
</dbReference>
<dbReference type="Gene3D" id="3.20.20.370">
    <property type="entry name" value="Glycoside hydrolase/deacetylase"/>
    <property type="match status" value="1"/>
</dbReference>
<dbReference type="GO" id="GO:0016810">
    <property type="term" value="F:hydrolase activity, acting on carbon-nitrogen (but not peptide) bonds"/>
    <property type="evidence" value="ECO:0007669"/>
    <property type="project" value="InterPro"/>
</dbReference>
<dbReference type="InterPro" id="IPR045235">
    <property type="entry name" value="PuuE_HpPgdA-like"/>
</dbReference>
<dbReference type="InterPro" id="IPR002509">
    <property type="entry name" value="NODB_dom"/>
</dbReference>
<dbReference type="CDD" id="cd10941">
    <property type="entry name" value="CE4_PuuE_HpPgdA_like_2"/>
    <property type="match status" value="1"/>
</dbReference>
<dbReference type="Pfam" id="PF01522">
    <property type="entry name" value="Polysacc_deac_1"/>
    <property type="match status" value="1"/>
</dbReference>
<evidence type="ECO:0000256" key="5">
    <source>
        <dbReference type="SAM" id="MobiDB-lite"/>
    </source>
</evidence>